<evidence type="ECO:0000256" key="8">
    <source>
        <dbReference type="PIRSR" id="PIRSR601519-1"/>
    </source>
</evidence>
<keyword evidence="3 9" id="KW-0409">Iron storage</keyword>
<reference evidence="11 12" key="1">
    <citation type="submission" date="2018-06" db="EMBL/GenBank/DDBJ databases">
        <title>Paenibacillus montanisoli sp. nov., isolated from mountain area soil.</title>
        <authorList>
            <person name="Wu M."/>
        </authorList>
    </citation>
    <scope>NUCLEOTIDE SEQUENCE [LARGE SCALE GENOMIC DNA]</scope>
    <source>
        <strain evidence="11 12">RA17</strain>
    </source>
</reference>
<dbReference type="InterPro" id="IPR001519">
    <property type="entry name" value="Ferritin"/>
</dbReference>
<feature type="binding site" evidence="8">
    <location>
        <position position="16"/>
    </location>
    <ligand>
        <name>Fe cation</name>
        <dbReference type="ChEBI" id="CHEBI:24875"/>
        <label>1</label>
    </ligand>
</feature>
<dbReference type="EC" id="1.16.3.2" evidence="9"/>
<dbReference type="InterPro" id="IPR009078">
    <property type="entry name" value="Ferritin-like_SF"/>
</dbReference>
<evidence type="ECO:0000256" key="9">
    <source>
        <dbReference type="RuleBase" id="RU361145"/>
    </source>
</evidence>
<feature type="binding site" evidence="8">
    <location>
        <position position="52"/>
    </location>
    <ligand>
        <name>Fe cation</name>
        <dbReference type="ChEBI" id="CHEBI:24875"/>
        <label>1</label>
    </ligand>
</feature>
<evidence type="ECO:0000256" key="7">
    <source>
        <dbReference type="ARBA" id="ARBA00048035"/>
    </source>
</evidence>
<dbReference type="EMBL" id="QLUW01000005">
    <property type="protein sequence ID" value="RAP74299.1"/>
    <property type="molecule type" value="Genomic_DNA"/>
</dbReference>
<dbReference type="GO" id="GO:0042802">
    <property type="term" value="F:identical protein binding"/>
    <property type="evidence" value="ECO:0007669"/>
    <property type="project" value="UniProtKB-ARBA"/>
</dbReference>
<dbReference type="CDD" id="cd01055">
    <property type="entry name" value="Nonheme_Ferritin"/>
    <property type="match status" value="1"/>
</dbReference>
<keyword evidence="12" id="KW-1185">Reference proteome</keyword>
<evidence type="ECO:0000256" key="4">
    <source>
        <dbReference type="ARBA" id="ARBA00022723"/>
    </source>
</evidence>
<accession>A0A328TUT6</accession>
<proteinExistence type="inferred from homology"/>
<dbReference type="GO" id="GO:0005829">
    <property type="term" value="C:cytosol"/>
    <property type="evidence" value="ECO:0007669"/>
    <property type="project" value="TreeGrafter"/>
</dbReference>
<dbReference type="PANTHER" id="PTHR11431:SF127">
    <property type="entry name" value="BACTERIAL NON-HEME FERRITIN"/>
    <property type="match status" value="1"/>
</dbReference>
<dbReference type="Pfam" id="PF00210">
    <property type="entry name" value="Ferritin"/>
    <property type="match status" value="1"/>
</dbReference>
<dbReference type="GO" id="GO:0006826">
    <property type="term" value="P:iron ion transport"/>
    <property type="evidence" value="ECO:0007669"/>
    <property type="project" value="InterPro"/>
</dbReference>
<feature type="binding site" evidence="8">
    <location>
        <position position="126"/>
    </location>
    <ligand>
        <name>Fe cation</name>
        <dbReference type="ChEBI" id="CHEBI:24875"/>
        <label>1</label>
    </ligand>
</feature>
<dbReference type="GO" id="GO:0008199">
    <property type="term" value="F:ferric iron binding"/>
    <property type="evidence" value="ECO:0007669"/>
    <property type="project" value="InterPro"/>
</dbReference>
<dbReference type="OrthoDB" id="9801481at2"/>
<evidence type="ECO:0000259" key="10">
    <source>
        <dbReference type="PROSITE" id="PS50905"/>
    </source>
</evidence>
<comment type="subcellular location">
    <subcellularLocation>
        <location evidence="9">Cytoplasm</location>
    </subcellularLocation>
</comment>
<organism evidence="11 12">
    <name type="scientific">Paenibacillus montanisoli</name>
    <dbReference type="NCBI Taxonomy" id="2081970"/>
    <lineage>
        <taxon>Bacteria</taxon>
        <taxon>Bacillati</taxon>
        <taxon>Bacillota</taxon>
        <taxon>Bacilli</taxon>
        <taxon>Bacillales</taxon>
        <taxon>Paenibacillaceae</taxon>
        <taxon>Paenibacillus</taxon>
    </lineage>
</organism>
<keyword evidence="5" id="KW-0560">Oxidoreductase</keyword>
<evidence type="ECO:0000256" key="3">
    <source>
        <dbReference type="ARBA" id="ARBA00022434"/>
    </source>
</evidence>
<feature type="binding site" evidence="8">
    <location>
        <position position="49"/>
    </location>
    <ligand>
        <name>Fe cation</name>
        <dbReference type="ChEBI" id="CHEBI:24875"/>
        <label>1</label>
    </ligand>
</feature>
<evidence type="ECO:0000313" key="12">
    <source>
        <dbReference type="Proteomes" id="UP000249260"/>
    </source>
</evidence>
<dbReference type="SUPFAM" id="SSF47240">
    <property type="entry name" value="Ferritin-like"/>
    <property type="match status" value="1"/>
</dbReference>
<feature type="domain" description="Ferritin-like diiron" evidence="10">
    <location>
        <begin position="1"/>
        <end position="144"/>
    </location>
</feature>
<dbReference type="FunFam" id="1.20.1260.10:FF:000001">
    <property type="entry name" value="Non-heme ferritin"/>
    <property type="match status" value="1"/>
</dbReference>
<dbReference type="InterPro" id="IPR041719">
    <property type="entry name" value="Ferritin_prok"/>
</dbReference>
<evidence type="ECO:0000256" key="2">
    <source>
        <dbReference type="ARBA" id="ARBA00006950"/>
    </source>
</evidence>
<feature type="binding site" evidence="8">
    <location>
        <position position="93"/>
    </location>
    <ligand>
        <name>Fe cation</name>
        <dbReference type="ChEBI" id="CHEBI:24875"/>
        <label>1</label>
    </ligand>
</feature>
<dbReference type="InterPro" id="IPR012347">
    <property type="entry name" value="Ferritin-like"/>
</dbReference>
<dbReference type="PROSITE" id="PS50905">
    <property type="entry name" value="FERRITIN_LIKE"/>
    <property type="match status" value="1"/>
</dbReference>
<name>A0A328TUT6_9BACL</name>
<comment type="catalytic activity">
    <reaction evidence="7 9">
        <text>4 Fe(2+) + O2 + 6 H2O = 4 iron(III) oxide-hydroxide + 12 H(+)</text>
        <dbReference type="Rhea" id="RHEA:11972"/>
        <dbReference type="ChEBI" id="CHEBI:15377"/>
        <dbReference type="ChEBI" id="CHEBI:15378"/>
        <dbReference type="ChEBI" id="CHEBI:15379"/>
        <dbReference type="ChEBI" id="CHEBI:29033"/>
        <dbReference type="ChEBI" id="CHEBI:78619"/>
        <dbReference type="EC" id="1.16.3.2"/>
    </reaction>
</comment>
<keyword evidence="6 8" id="KW-0408">Iron</keyword>
<gene>
    <name evidence="11" type="ORF">DL346_23915</name>
</gene>
<dbReference type="InterPro" id="IPR009040">
    <property type="entry name" value="Ferritin-like_diiron"/>
</dbReference>
<dbReference type="Proteomes" id="UP000249260">
    <property type="component" value="Unassembled WGS sequence"/>
</dbReference>
<dbReference type="GO" id="GO:0006879">
    <property type="term" value="P:intracellular iron ion homeostasis"/>
    <property type="evidence" value="ECO:0007669"/>
    <property type="project" value="UniProtKB-KW"/>
</dbReference>
<dbReference type="AlphaFoldDB" id="A0A328TUT6"/>
<keyword evidence="4 8" id="KW-0479">Metal-binding</keyword>
<protein>
    <recommendedName>
        <fullName evidence="9">Ferritin</fullName>
        <ecNumber evidence="9">1.16.3.2</ecNumber>
    </recommendedName>
</protein>
<dbReference type="GO" id="GO:0008198">
    <property type="term" value="F:ferrous iron binding"/>
    <property type="evidence" value="ECO:0007669"/>
    <property type="project" value="TreeGrafter"/>
</dbReference>
<sequence>MNETLSQALNDQLNFEFYSAHVYLAIAAYCSGESLDGFANFFIVQAEEERFHAMKIYKYLNDRGQRVKLVGMSTPNNEYSSIQDAFQQAYQHEQEVTKRIYHLSDLALNDREHATIQFLKWFIDEQVEEESMFDSIINKLKRIDQDSNAFFMLDNEFAQRTFVPPTNA</sequence>
<evidence type="ECO:0000256" key="5">
    <source>
        <dbReference type="ARBA" id="ARBA00023002"/>
    </source>
</evidence>
<comment type="caution">
    <text evidence="11">The sequence shown here is derived from an EMBL/GenBank/DDBJ whole genome shotgun (WGS) entry which is preliminary data.</text>
</comment>
<evidence type="ECO:0000313" key="11">
    <source>
        <dbReference type="EMBL" id="RAP74299.1"/>
    </source>
</evidence>
<keyword evidence="9" id="KW-0963">Cytoplasm</keyword>
<dbReference type="Gene3D" id="1.20.1260.10">
    <property type="match status" value="1"/>
</dbReference>
<dbReference type="PANTHER" id="PTHR11431">
    <property type="entry name" value="FERRITIN"/>
    <property type="match status" value="1"/>
</dbReference>
<evidence type="ECO:0000256" key="6">
    <source>
        <dbReference type="ARBA" id="ARBA00023004"/>
    </source>
</evidence>
<dbReference type="GO" id="GO:0004322">
    <property type="term" value="F:ferroxidase activity"/>
    <property type="evidence" value="ECO:0007669"/>
    <property type="project" value="TreeGrafter"/>
</dbReference>
<comment type="similarity">
    <text evidence="2 9">Belongs to the ferritin family. Prokaryotic subfamily.</text>
</comment>
<comment type="function">
    <text evidence="1 9">Iron-storage protein.</text>
</comment>
<dbReference type="InterPro" id="IPR008331">
    <property type="entry name" value="Ferritin_DPS_dom"/>
</dbReference>
<evidence type="ECO:0000256" key="1">
    <source>
        <dbReference type="ARBA" id="ARBA00002485"/>
    </source>
</evidence>